<feature type="compositionally biased region" description="Low complexity" evidence="1">
    <location>
        <begin position="38"/>
        <end position="57"/>
    </location>
</feature>
<protein>
    <submittedName>
        <fullName evidence="2">Uncharacterized protein</fullName>
    </submittedName>
</protein>
<dbReference type="EMBL" id="JARK01001416">
    <property type="protein sequence ID" value="EYC05839.1"/>
    <property type="molecule type" value="Genomic_DNA"/>
</dbReference>
<proteinExistence type="predicted"/>
<keyword evidence="3" id="KW-1185">Reference proteome</keyword>
<feature type="region of interest" description="Disordered" evidence="1">
    <location>
        <begin position="1"/>
        <end position="71"/>
    </location>
</feature>
<sequence length="71" mass="7569">MRPRGSINPENPLLDLSDLLTEPPSTPQPAPRNSTIPLASTNTLPTPTATTMFSTETYDPATTASQTEEQG</sequence>
<dbReference type="AlphaFoldDB" id="A0A016TS11"/>
<evidence type="ECO:0000313" key="3">
    <source>
        <dbReference type="Proteomes" id="UP000024635"/>
    </source>
</evidence>
<evidence type="ECO:0000256" key="1">
    <source>
        <dbReference type="SAM" id="MobiDB-lite"/>
    </source>
</evidence>
<evidence type="ECO:0000313" key="2">
    <source>
        <dbReference type="EMBL" id="EYC05839.1"/>
    </source>
</evidence>
<feature type="compositionally biased region" description="Polar residues" evidence="1">
    <location>
        <begin position="60"/>
        <end position="71"/>
    </location>
</feature>
<accession>A0A016TS11</accession>
<dbReference type="Proteomes" id="UP000024635">
    <property type="component" value="Unassembled WGS sequence"/>
</dbReference>
<name>A0A016TS11_9BILA</name>
<organism evidence="2 3">
    <name type="scientific">Ancylostoma ceylanicum</name>
    <dbReference type="NCBI Taxonomy" id="53326"/>
    <lineage>
        <taxon>Eukaryota</taxon>
        <taxon>Metazoa</taxon>
        <taxon>Ecdysozoa</taxon>
        <taxon>Nematoda</taxon>
        <taxon>Chromadorea</taxon>
        <taxon>Rhabditida</taxon>
        <taxon>Rhabditina</taxon>
        <taxon>Rhabditomorpha</taxon>
        <taxon>Strongyloidea</taxon>
        <taxon>Ancylostomatidae</taxon>
        <taxon>Ancylostomatinae</taxon>
        <taxon>Ancylostoma</taxon>
    </lineage>
</organism>
<gene>
    <name evidence="2" type="primary">Acey_s0080.g1392</name>
    <name evidence="2" type="ORF">Y032_0080g1392</name>
</gene>
<reference evidence="3" key="1">
    <citation type="journal article" date="2015" name="Nat. Genet.">
        <title>The genome and transcriptome of the zoonotic hookworm Ancylostoma ceylanicum identify infection-specific gene families.</title>
        <authorList>
            <person name="Schwarz E.M."/>
            <person name="Hu Y."/>
            <person name="Antoshechkin I."/>
            <person name="Miller M.M."/>
            <person name="Sternberg P.W."/>
            <person name="Aroian R.V."/>
        </authorList>
    </citation>
    <scope>NUCLEOTIDE SEQUENCE</scope>
    <source>
        <strain evidence="3">HY135</strain>
    </source>
</reference>
<comment type="caution">
    <text evidence="2">The sequence shown here is derived from an EMBL/GenBank/DDBJ whole genome shotgun (WGS) entry which is preliminary data.</text>
</comment>